<comment type="caution">
    <text evidence="9">The sequence shown here is derived from an EMBL/GenBank/DDBJ whole genome shotgun (WGS) entry which is preliminary data.</text>
</comment>
<dbReference type="AlphaFoldDB" id="A0AAV2ADG3"/>
<protein>
    <recommendedName>
        <fullName evidence="8">DDE Tnp4 domain-containing protein</fullName>
    </recommendedName>
</protein>
<keyword evidence="7" id="KW-0539">Nucleus</keyword>
<dbReference type="PANTHER" id="PTHR22930">
    <property type="match status" value="1"/>
</dbReference>
<evidence type="ECO:0000313" key="9">
    <source>
        <dbReference type="EMBL" id="CAL1282031.1"/>
    </source>
</evidence>
<sequence length="258" mass="28961">MANYPSGPHLQELTTCSKKLATFPAIPKLPHAPHKGGKRDVTDLCSLRLFAGGSYQKFVVNDILNCVSQQRVSNCLRSVTEAINNLLLDEVAQFPVFKSDRNLLKVEFFNYSGFPGAIGAIDYTHVAIVASPDDGEYHEKNYVNREGYHSINVQLLMTPSDGSSRMEKMYDIAHKRGRSVIERCNGVLKARFRCLSKHRTLHYNPTFAGAIINACVVLHNMCVSKGLLIEEEIEMEEPFDTGFLNHATKNESKDHEFL</sequence>
<comment type="cofactor">
    <cofactor evidence="1">
        <name>a divalent metal cation</name>
        <dbReference type="ChEBI" id="CHEBI:60240"/>
    </cofactor>
</comment>
<gene>
    <name evidence="9" type="ORF">LARSCL_LOCUS11918</name>
</gene>
<evidence type="ECO:0000256" key="3">
    <source>
        <dbReference type="ARBA" id="ARBA00006958"/>
    </source>
</evidence>
<dbReference type="EMBL" id="CAXIEN010000152">
    <property type="protein sequence ID" value="CAL1282031.1"/>
    <property type="molecule type" value="Genomic_DNA"/>
</dbReference>
<evidence type="ECO:0000256" key="2">
    <source>
        <dbReference type="ARBA" id="ARBA00004123"/>
    </source>
</evidence>
<dbReference type="PANTHER" id="PTHR22930:SF85">
    <property type="entry name" value="GH03217P-RELATED"/>
    <property type="match status" value="1"/>
</dbReference>
<evidence type="ECO:0000256" key="7">
    <source>
        <dbReference type="ARBA" id="ARBA00023242"/>
    </source>
</evidence>
<dbReference type="InterPro" id="IPR027806">
    <property type="entry name" value="HARBI1_dom"/>
</dbReference>
<keyword evidence="6" id="KW-0378">Hydrolase</keyword>
<evidence type="ECO:0000256" key="1">
    <source>
        <dbReference type="ARBA" id="ARBA00001968"/>
    </source>
</evidence>
<dbReference type="InterPro" id="IPR045249">
    <property type="entry name" value="HARBI1-like"/>
</dbReference>
<evidence type="ECO:0000256" key="4">
    <source>
        <dbReference type="ARBA" id="ARBA00022722"/>
    </source>
</evidence>
<dbReference type="GO" id="GO:0046872">
    <property type="term" value="F:metal ion binding"/>
    <property type="evidence" value="ECO:0007669"/>
    <property type="project" value="UniProtKB-KW"/>
</dbReference>
<comment type="subcellular location">
    <subcellularLocation>
        <location evidence="2">Nucleus</location>
    </subcellularLocation>
</comment>
<dbReference type="GO" id="GO:0016787">
    <property type="term" value="F:hydrolase activity"/>
    <property type="evidence" value="ECO:0007669"/>
    <property type="project" value="UniProtKB-KW"/>
</dbReference>
<organism evidence="9 10">
    <name type="scientific">Larinioides sclopetarius</name>
    <dbReference type="NCBI Taxonomy" id="280406"/>
    <lineage>
        <taxon>Eukaryota</taxon>
        <taxon>Metazoa</taxon>
        <taxon>Ecdysozoa</taxon>
        <taxon>Arthropoda</taxon>
        <taxon>Chelicerata</taxon>
        <taxon>Arachnida</taxon>
        <taxon>Araneae</taxon>
        <taxon>Araneomorphae</taxon>
        <taxon>Entelegynae</taxon>
        <taxon>Araneoidea</taxon>
        <taxon>Araneidae</taxon>
        <taxon>Larinioides</taxon>
    </lineage>
</organism>
<dbReference type="Proteomes" id="UP001497382">
    <property type="component" value="Unassembled WGS sequence"/>
</dbReference>
<accession>A0AAV2ADG3</accession>
<keyword evidence="4" id="KW-0540">Nuclease</keyword>
<dbReference type="GO" id="GO:0004518">
    <property type="term" value="F:nuclease activity"/>
    <property type="evidence" value="ECO:0007669"/>
    <property type="project" value="UniProtKB-KW"/>
</dbReference>
<dbReference type="Pfam" id="PF13359">
    <property type="entry name" value="DDE_Tnp_4"/>
    <property type="match status" value="1"/>
</dbReference>
<name>A0AAV2ADG3_9ARAC</name>
<evidence type="ECO:0000259" key="8">
    <source>
        <dbReference type="Pfam" id="PF13359"/>
    </source>
</evidence>
<keyword evidence="10" id="KW-1185">Reference proteome</keyword>
<comment type="similarity">
    <text evidence="3">Belongs to the HARBI1 family.</text>
</comment>
<feature type="domain" description="DDE Tnp4" evidence="8">
    <location>
        <begin position="166"/>
        <end position="220"/>
    </location>
</feature>
<proteinExistence type="inferred from homology"/>
<dbReference type="GO" id="GO:0005634">
    <property type="term" value="C:nucleus"/>
    <property type="evidence" value="ECO:0007669"/>
    <property type="project" value="UniProtKB-SubCell"/>
</dbReference>
<keyword evidence="5" id="KW-0479">Metal-binding</keyword>
<evidence type="ECO:0000256" key="6">
    <source>
        <dbReference type="ARBA" id="ARBA00022801"/>
    </source>
</evidence>
<evidence type="ECO:0000313" key="10">
    <source>
        <dbReference type="Proteomes" id="UP001497382"/>
    </source>
</evidence>
<evidence type="ECO:0000256" key="5">
    <source>
        <dbReference type="ARBA" id="ARBA00022723"/>
    </source>
</evidence>
<reference evidence="9 10" key="1">
    <citation type="submission" date="2024-04" db="EMBL/GenBank/DDBJ databases">
        <authorList>
            <person name="Rising A."/>
            <person name="Reimegard J."/>
            <person name="Sonavane S."/>
            <person name="Akerstrom W."/>
            <person name="Nylinder S."/>
            <person name="Hedman E."/>
            <person name="Kallberg Y."/>
        </authorList>
    </citation>
    <scope>NUCLEOTIDE SEQUENCE [LARGE SCALE GENOMIC DNA]</scope>
</reference>